<comment type="function">
    <text evidence="10">Pectinolytic enzyme consist of four classes of enzymes: pectin lyase, polygalacturonase, pectin methylesterase and rhamnogalacturonase. Among pectinolytic enzymes, pectin lyase is the most important in depolymerization of pectin, since it cleaves internal glycosidic bonds of highly methylated pectins. Favors pectate, the anion, over pectin, the methyl ester.</text>
</comment>
<evidence type="ECO:0000313" key="14">
    <source>
        <dbReference type="Proteomes" id="UP001162031"/>
    </source>
</evidence>
<comment type="catalytic activity">
    <reaction evidence="1">
        <text>Eliminative cleavage of (1-&gt;4)-alpha-D-galacturonan to give oligosaccharides with 4-deoxy-alpha-D-galact-4-enuronosyl groups at their non-reducing ends.</text>
        <dbReference type="EC" id="4.2.2.2"/>
    </reaction>
</comment>
<dbReference type="SUPFAM" id="SSF51126">
    <property type="entry name" value="Pectin lyase-like"/>
    <property type="match status" value="1"/>
</dbReference>
<dbReference type="EC" id="4.2.2.2" evidence="5"/>
<dbReference type="GO" id="GO:0045490">
    <property type="term" value="P:pectin catabolic process"/>
    <property type="evidence" value="ECO:0007669"/>
    <property type="project" value="TreeGrafter"/>
</dbReference>
<evidence type="ECO:0000256" key="12">
    <source>
        <dbReference type="SAM" id="SignalP"/>
    </source>
</evidence>
<accession>A0AAV0SZJ6</accession>
<sequence length="274" mass="28357">MVSTILLAALVLATTTNAAALGGLMPAVSLGGSTPAVSLNVSLPVVSLSASVGAGAAPMPNGGWPTSQGDVYFAAPYTVKKGEVFDGGMKTYQRSNIKCQGGMESSWRNAVFFVQEGGTLKNAIIGIDQMEGVHCEGGGNIVNVWWDAVCEDALSIKGGTKNSVTRVIGGGARSAADKVVQHNGYGSLIVEGFYAVNYGTFCRTCGDCGNKGVTISIKNVLAVNGRVRLVTQNTGDKFTAENIMIKGKRVEVCSVGTGASRRLCKDSLSSVTYV</sequence>
<protein>
    <recommendedName>
        <fullName evidence="11">Probable pectate lyase F</fullName>
        <ecNumber evidence="5">4.2.2.2</ecNumber>
    </recommendedName>
</protein>
<comment type="subcellular location">
    <subcellularLocation>
        <location evidence="3">Secreted</location>
    </subcellularLocation>
</comment>
<evidence type="ECO:0000256" key="11">
    <source>
        <dbReference type="ARBA" id="ARBA00039895"/>
    </source>
</evidence>
<dbReference type="InterPro" id="IPR012334">
    <property type="entry name" value="Pectin_lyas_fold"/>
</dbReference>
<dbReference type="Pfam" id="PF03211">
    <property type="entry name" value="Pectate_lyase"/>
    <property type="match status" value="1"/>
</dbReference>
<gene>
    <name evidence="13" type="ORF">HBR001_LOCUS422</name>
</gene>
<dbReference type="InterPro" id="IPR004898">
    <property type="entry name" value="Pectate_lyase_PlyH/PlyE-like"/>
</dbReference>
<evidence type="ECO:0000256" key="3">
    <source>
        <dbReference type="ARBA" id="ARBA00004613"/>
    </source>
</evidence>
<keyword evidence="6" id="KW-0964">Secreted</keyword>
<name>A0AAV0SZJ6_HYABA</name>
<evidence type="ECO:0000256" key="7">
    <source>
        <dbReference type="ARBA" id="ARBA00022729"/>
    </source>
</evidence>
<dbReference type="Proteomes" id="UP001162031">
    <property type="component" value="Unassembled WGS sequence"/>
</dbReference>
<dbReference type="GO" id="GO:0030570">
    <property type="term" value="F:pectate lyase activity"/>
    <property type="evidence" value="ECO:0007669"/>
    <property type="project" value="UniProtKB-EC"/>
</dbReference>
<reference evidence="13" key="1">
    <citation type="submission" date="2022-12" db="EMBL/GenBank/DDBJ databases">
        <authorList>
            <person name="Webb A."/>
        </authorList>
    </citation>
    <scope>NUCLEOTIDE SEQUENCE</scope>
    <source>
        <strain evidence="13">Hp1</strain>
    </source>
</reference>
<comment type="cofactor">
    <cofactor evidence="2">
        <name>Ca(2+)</name>
        <dbReference type="ChEBI" id="CHEBI:29108"/>
    </cofactor>
</comment>
<evidence type="ECO:0000256" key="10">
    <source>
        <dbReference type="ARBA" id="ARBA00025679"/>
    </source>
</evidence>
<evidence type="ECO:0000256" key="8">
    <source>
        <dbReference type="ARBA" id="ARBA00022837"/>
    </source>
</evidence>
<evidence type="ECO:0000256" key="2">
    <source>
        <dbReference type="ARBA" id="ARBA00001913"/>
    </source>
</evidence>
<evidence type="ECO:0000256" key="6">
    <source>
        <dbReference type="ARBA" id="ARBA00022525"/>
    </source>
</evidence>
<feature type="chain" id="PRO_5043841275" description="Probable pectate lyase F" evidence="12">
    <location>
        <begin position="19"/>
        <end position="274"/>
    </location>
</feature>
<dbReference type="InterPro" id="IPR011050">
    <property type="entry name" value="Pectin_lyase_fold/virulence"/>
</dbReference>
<dbReference type="GO" id="GO:0005576">
    <property type="term" value="C:extracellular region"/>
    <property type="evidence" value="ECO:0007669"/>
    <property type="project" value="UniProtKB-SubCell"/>
</dbReference>
<evidence type="ECO:0000256" key="1">
    <source>
        <dbReference type="ARBA" id="ARBA00000695"/>
    </source>
</evidence>
<evidence type="ECO:0000256" key="9">
    <source>
        <dbReference type="ARBA" id="ARBA00023239"/>
    </source>
</evidence>
<feature type="signal peptide" evidence="12">
    <location>
        <begin position="1"/>
        <end position="18"/>
    </location>
</feature>
<proteinExistence type="inferred from homology"/>
<keyword evidence="7 12" id="KW-0732">Signal</keyword>
<comment type="caution">
    <text evidence="13">The sequence shown here is derived from an EMBL/GenBank/DDBJ whole genome shotgun (WGS) entry which is preliminary data.</text>
</comment>
<keyword evidence="14" id="KW-1185">Reference proteome</keyword>
<dbReference type="EMBL" id="CANTFL010000056">
    <property type="protein sequence ID" value="CAI5710196.1"/>
    <property type="molecule type" value="Genomic_DNA"/>
</dbReference>
<dbReference type="PANTHER" id="PTHR33407:SF9">
    <property type="entry name" value="PECTATE LYASE F-RELATED"/>
    <property type="match status" value="1"/>
</dbReference>
<evidence type="ECO:0000313" key="13">
    <source>
        <dbReference type="EMBL" id="CAI5710196.1"/>
    </source>
</evidence>
<evidence type="ECO:0000256" key="4">
    <source>
        <dbReference type="ARBA" id="ARBA00006463"/>
    </source>
</evidence>
<dbReference type="PANTHER" id="PTHR33407">
    <property type="entry name" value="PECTATE LYASE F-RELATED"/>
    <property type="match status" value="1"/>
</dbReference>
<dbReference type="Gene3D" id="2.160.20.10">
    <property type="entry name" value="Single-stranded right-handed beta-helix, Pectin lyase-like"/>
    <property type="match status" value="1"/>
</dbReference>
<evidence type="ECO:0000256" key="5">
    <source>
        <dbReference type="ARBA" id="ARBA00012272"/>
    </source>
</evidence>
<comment type="similarity">
    <text evidence="4">Belongs to the polysaccharide lyase 3 family.</text>
</comment>
<dbReference type="AlphaFoldDB" id="A0AAV0SZJ6"/>
<keyword evidence="8" id="KW-0106">Calcium</keyword>
<organism evidence="13 14">
    <name type="scientific">Hyaloperonospora brassicae</name>
    <name type="common">Brassica downy mildew</name>
    <name type="synonym">Peronospora brassicae</name>
    <dbReference type="NCBI Taxonomy" id="162125"/>
    <lineage>
        <taxon>Eukaryota</taxon>
        <taxon>Sar</taxon>
        <taxon>Stramenopiles</taxon>
        <taxon>Oomycota</taxon>
        <taxon>Peronosporomycetes</taxon>
        <taxon>Peronosporales</taxon>
        <taxon>Peronosporaceae</taxon>
        <taxon>Hyaloperonospora</taxon>
    </lineage>
</organism>
<keyword evidence="9" id="KW-0456">Lyase</keyword>